<dbReference type="SMART" id="SM00320">
    <property type="entry name" value="WD40"/>
    <property type="match status" value="3"/>
</dbReference>
<dbReference type="Gene3D" id="2.130.10.10">
    <property type="entry name" value="YVTN repeat-like/Quinoprotein amine dehydrogenase"/>
    <property type="match status" value="2"/>
</dbReference>
<keyword evidence="2" id="KW-0677">Repeat</keyword>
<gene>
    <name evidence="5" type="ORF">EDB81DRAFT_912856</name>
</gene>
<dbReference type="CDD" id="cd00200">
    <property type="entry name" value="WD40"/>
    <property type="match status" value="1"/>
</dbReference>
<feature type="non-terminal residue" evidence="5">
    <location>
        <position position="1042"/>
    </location>
</feature>
<dbReference type="Pfam" id="PF24883">
    <property type="entry name" value="NPHP3_N"/>
    <property type="match status" value="1"/>
</dbReference>
<comment type="caution">
    <text evidence="5">The sequence shown here is derived from an EMBL/GenBank/DDBJ whole genome shotgun (WGS) entry which is preliminary data.</text>
</comment>
<dbReference type="InterPro" id="IPR007111">
    <property type="entry name" value="NACHT_NTPase"/>
</dbReference>
<dbReference type="Gene3D" id="3.40.50.300">
    <property type="entry name" value="P-loop containing nucleotide triphosphate hydrolases"/>
    <property type="match status" value="1"/>
</dbReference>
<feature type="repeat" description="WD" evidence="3">
    <location>
        <begin position="932"/>
        <end position="973"/>
    </location>
</feature>
<protein>
    <recommendedName>
        <fullName evidence="4">NACHT domain-containing protein</fullName>
    </recommendedName>
</protein>
<reference evidence="5" key="1">
    <citation type="journal article" date="2021" name="Nat. Commun.">
        <title>Genetic determinants of endophytism in the Arabidopsis root mycobiome.</title>
        <authorList>
            <person name="Mesny F."/>
            <person name="Miyauchi S."/>
            <person name="Thiergart T."/>
            <person name="Pickel B."/>
            <person name="Atanasova L."/>
            <person name="Karlsson M."/>
            <person name="Huettel B."/>
            <person name="Barry K.W."/>
            <person name="Haridas S."/>
            <person name="Chen C."/>
            <person name="Bauer D."/>
            <person name="Andreopoulos W."/>
            <person name="Pangilinan J."/>
            <person name="LaButti K."/>
            <person name="Riley R."/>
            <person name="Lipzen A."/>
            <person name="Clum A."/>
            <person name="Drula E."/>
            <person name="Henrissat B."/>
            <person name="Kohler A."/>
            <person name="Grigoriev I.V."/>
            <person name="Martin F.M."/>
            <person name="Hacquard S."/>
        </authorList>
    </citation>
    <scope>NUCLEOTIDE SEQUENCE</scope>
    <source>
        <strain evidence="5">MPI-CAGE-AT-0147</strain>
    </source>
</reference>
<feature type="repeat" description="WD" evidence="3">
    <location>
        <begin position="978"/>
        <end position="1019"/>
    </location>
</feature>
<dbReference type="PROSITE" id="PS50082">
    <property type="entry name" value="WD_REPEATS_2"/>
    <property type="match status" value="3"/>
</dbReference>
<evidence type="ECO:0000259" key="4">
    <source>
        <dbReference type="PROSITE" id="PS50837"/>
    </source>
</evidence>
<dbReference type="EMBL" id="JAGMUV010000022">
    <property type="protein sequence ID" value="KAH7124444.1"/>
    <property type="molecule type" value="Genomic_DNA"/>
</dbReference>
<keyword evidence="1 3" id="KW-0853">WD repeat</keyword>
<evidence type="ECO:0000256" key="2">
    <source>
        <dbReference type="ARBA" id="ARBA00022737"/>
    </source>
</evidence>
<dbReference type="SUPFAM" id="SSF50978">
    <property type="entry name" value="WD40 repeat-like"/>
    <property type="match status" value="1"/>
</dbReference>
<dbReference type="InterPro" id="IPR056884">
    <property type="entry name" value="NPHP3-like_N"/>
</dbReference>
<dbReference type="InterPro" id="IPR020472">
    <property type="entry name" value="WD40_PAC1"/>
</dbReference>
<dbReference type="PROSITE" id="PS50294">
    <property type="entry name" value="WD_REPEATS_REGION"/>
    <property type="match status" value="3"/>
</dbReference>
<dbReference type="Pfam" id="PF17100">
    <property type="entry name" value="NACHT_N"/>
    <property type="match status" value="1"/>
</dbReference>
<accession>A0A9P9IMB8</accession>
<dbReference type="InterPro" id="IPR001680">
    <property type="entry name" value="WD40_rpt"/>
</dbReference>
<organism evidence="5 6">
    <name type="scientific">Dactylonectria macrodidyma</name>
    <dbReference type="NCBI Taxonomy" id="307937"/>
    <lineage>
        <taxon>Eukaryota</taxon>
        <taxon>Fungi</taxon>
        <taxon>Dikarya</taxon>
        <taxon>Ascomycota</taxon>
        <taxon>Pezizomycotina</taxon>
        <taxon>Sordariomycetes</taxon>
        <taxon>Hypocreomycetidae</taxon>
        <taxon>Hypocreales</taxon>
        <taxon>Nectriaceae</taxon>
        <taxon>Dactylonectria</taxon>
    </lineage>
</organism>
<evidence type="ECO:0000256" key="1">
    <source>
        <dbReference type="ARBA" id="ARBA00022574"/>
    </source>
</evidence>
<dbReference type="Pfam" id="PF00400">
    <property type="entry name" value="WD40"/>
    <property type="match status" value="3"/>
</dbReference>
<keyword evidence="6" id="KW-1185">Reference proteome</keyword>
<dbReference type="PROSITE" id="PS50837">
    <property type="entry name" value="NACHT"/>
    <property type="match status" value="1"/>
</dbReference>
<dbReference type="InterPro" id="IPR031359">
    <property type="entry name" value="NACHT_N"/>
</dbReference>
<dbReference type="InterPro" id="IPR027417">
    <property type="entry name" value="P-loop_NTPase"/>
</dbReference>
<evidence type="ECO:0000313" key="5">
    <source>
        <dbReference type="EMBL" id="KAH7124444.1"/>
    </source>
</evidence>
<dbReference type="PRINTS" id="PR00320">
    <property type="entry name" value="GPROTEINBRPT"/>
</dbReference>
<dbReference type="OrthoDB" id="4895690at2759"/>
<evidence type="ECO:0000313" key="6">
    <source>
        <dbReference type="Proteomes" id="UP000738349"/>
    </source>
</evidence>
<sequence length="1042" mass="117856">LSQELWDKAYDMLESEHGELAEAYRNTLAKVLILDKLEDVMAKKATNASVTTNTLDELRADISAKLKDQSMRQTHMEMLVEKGKNKVEKAWKISETIGDVAGTILSAKPAADIVLQIPQAAPAALPWAGVCLGLNILSNPGEAAKSNRDGIAYVVSRMYWYYALTDHLLKNNNKASVTKPPKSIQEQLEGKIVDLYKAILLYQMKSVCSYYRHQGFNFLLQLAKFDDWMAARKAVETAETGFLNDWNLYKEVQAGDLRGKLVQSAGNMEAQLRDIGQTLTEYVDQQKRQAIDAKNREYLDDLVLVDPQSVMKQIEDDKEELFEGACDWIFETEEYQRFTDWSDGKPGVSSRRLLWIKGSAGTGKTMLLIGIIRKLSEQSAVLTPHVSHFFCQYKDAKRRGATGALRSLMWMVLLQQPHLITCVREESSVPLSKLFEDKSAFHSLSGPFLAMLRHIPSPVYFIVDALDELDECDEGLKHLIGLISTSLTVSNKVRWLVSSRPEVDVLTEIGLKPDSAQTLDELEVLSQEDRVEKYIKHRLSDLRDPKLEYTKEILDSVTKEVRRRAESNLLWVALVFNDLKGMRGPYAVQNIKHYPSGLSELYDHKMTKLKKGDTEHSRHCCDVLMVASLAYSLPLSLPELEVLVPWSVETDPYTYVKECDSFLTIKEDVIQKKKTADVNHKSAKDYLVEHRDRLRDGTIKGHADIAKHSIDVLSSPEKDIFRLGRWRPEAKDITPLEPDRLAPVRYSCVLWLDHLRDAIKESPQQGEELCDRALKFLEKHFLHWLESLSLLGKLLDGIVSVRGLLHDLRSLPELSSKFCDFLEDAERFAATYRSIIEQAPLQTYGAALVFCPTESKLRRLFWGKRLPFIENVEGIKGTWDLYRQTLVGHNDRVNSVAFSPDGKMLASASRDKTVRLWAIDPGAITGELKQTLRDHDDWVRAVAFSPDGKMLASASRDKTVRLWAINLGTITGELKQTLRDHDDWVRAVAFSPDGKMLASASRDKTVRLWAIDPGTMTGEAKQTLTGHGPFESLSFSEDGSFL</sequence>
<feature type="non-terminal residue" evidence="5">
    <location>
        <position position="1"/>
    </location>
</feature>
<evidence type="ECO:0000256" key="3">
    <source>
        <dbReference type="PROSITE-ProRule" id="PRU00221"/>
    </source>
</evidence>
<dbReference type="InterPro" id="IPR015943">
    <property type="entry name" value="WD40/YVTN_repeat-like_dom_sf"/>
</dbReference>
<feature type="repeat" description="WD" evidence="3">
    <location>
        <begin position="886"/>
        <end position="927"/>
    </location>
</feature>
<proteinExistence type="predicted"/>
<feature type="domain" description="NACHT" evidence="4">
    <location>
        <begin position="352"/>
        <end position="501"/>
    </location>
</feature>
<dbReference type="InterPro" id="IPR036322">
    <property type="entry name" value="WD40_repeat_dom_sf"/>
</dbReference>
<dbReference type="SUPFAM" id="SSF52540">
    <property type="entry name" value="P-loop containing nucleoside triphosphate hydrolases"/>
    <property type="match status" value="1"/>
</dbReference>
<name>A0A9P9IMB8_9HYPO</name>
<dbReference type="Proteomes" id="UP000738349">
    <property type="component" value="Unassembled WGS sequence"/>
</dbReference>
<dbReference type="PANTHER" id="PTHR10039:SF17">
    <property type="entry name" value="FUNGAL STAND N-TERMINAL GOODBYE DOMAIN-CONTAINING PROTEIN-RELATED"/>
    <property type="match status" value="1"/>
</dbReference>
<dbReference type="PANTHER" id="PTHR10039">
    <property type="entry name" value="AMELOGENIN"/>
    <property type="match status" value="1"/>
</dbReference>
<dbReference type="AlphaFoldDB" id="A0A9P9IMB8"/>